<dbReference type="GeneID" id="20216871"/>
<dbReference type="KEGG" id="hro:HELRODRAFT_88429"/>
<dbReference type="PANTHER" id="PTHR46505">
    <property type="entry name" value="OXIDOREDUCTASE NAD-BINDING DOMAIN-CONTAINING PROTEIN 1"/>
    <property type="match status" value="1"/>
</dbReference>
<dbReference type="SUPFAM" id="SSF63380">
    <property type="entry name" value="Riboflavin synthase domain-like"/>
    <property type="match status" value="1"/>
</dbReference>
<protein>
    <recommendedName>
        <fullName evidence="3">Oxidoreductase FAD/NAD(P)-binding domain-containing protein</fullName>
    </recommendedName>
</protein>
<gene>
    <name evidence="5" type="primary">20216871</name>
    <name evidence="4" type="ORF">HELRODRAFT_88429</name>
</gene>
<dbReference type="EnsemblMetazoa" id="HelroT88429">
    <property type="protein sequence ID" value="HelroP88429"/>
    <property type="gene ID" value="HelroG88429"/>
</dbReference>
<evidence type="ECO:0000259" key="3">
    <source>
        <dbReference type="Pfam" id="PF00175"/>
    </source>
</evidence>
<dbReference type="OrthoDB" id="436496at2759"/>
<dbReference type="AlphaFoldDB" id="T1G724"/>
<name>T1G724_HELRO</name>
<evidence type="ECO:0000313" key="6">
    <source>
        <dbReference type="Proteomes" id="UP000015101"/>
    </source>
</evidence>
<dbReference type="OMA" id="WIDFFIP"/>
<dbReference type="Pfam" id="PF00175">
    <property type="entry name" value="NAD_binding_1"/>
    <property type="match status" value="1"/>
</dbReference>
<dbReference type="Proteomes" id="UP000015101">
    <property type="component" value="Unassembled WGS sequence"/>
</dbReference>
<accession>T1G724</accession>
<dbReference type="GO" id="GO:0016491">
    <property type="term" value="F:oxidoreductase activity"/>
    <property type="evidence" value="ECO:0007669"/>
    <property type="project" value="UniProtKB-KW"/>
</dbReference>
<dbReference type="Gene3D" id="2.40.30.10">
    <property type="entry name" value="Translation factors"/>
    <property type="match status" value="1"/>
</dbReference>
<dbReference type="InterPro" id="IPR052128">
    <property type="entry name" value="Oxidoreductase_NAD-binding"/>
</dbReference>
<dbReference type="CDD" id="cd00322">
    <property type="entry name" value="FNR_like"/>
    <property type="match status" value="1"/>
</dbReference>
<dbReference type="EMBL" id="KB097599">
    <property type="protein sequence ID" value="ESN93617.1"/>
    <property type="molecule type" value="Genomic_DNA"/>
</dbReference>
<dbReference type="CTD" id="20216871"/>
<dbReference type="PANTHER" id="PTHR46505:SF1">
    <property type="entry name" value="OXIDOREDUCTASE NAD-BINDING DOMAIN-CONTAINING PROTEIN 1"/>
    <property type="match status" value="1"/>
</dbReference>
<proteinExistence type="predicted"/>
<dbReference type="InterPro" id="IPR017938">
    <property type="entry name" value="Riboflavin_synthase-like_b-brl"/>
</dbReference>
<dbReference type="Gene3D" id="3.40.50.80">
    <property type="entry name" value="Nucleotide-binding domain of ferredoxin-NADP reductase (FNR) module"/>
    <property type="match status" value="1"/>
</dbReference>
<dbReference type="InParanoid" id="T1G724"/>
<evidence type="ECO:0000313" key="5">
    <source>
        <dbReference type="EnsemblMetazoa" id="HelroP88429"/>
    </source>
</evidence>
<dbReference type="eggNOG" id="KOG0534">
    <property type="taxonomic scope" value="Eukaryota"/>
</dbReference>
<dbReference type="EMBL" id="AMQM01007338">
    <property type="status" value="NOT_ANNOTATED_CDS"/>
    <property type="molecule type" value="Genomic_DNA"/>
</dbReference>
<reference evidence="4 6" key="2">
    <citation type="journal article" date="2013" name="Nature">
        <title>Insights into bilaterian evolution from three spiralian genomes.</title>
        <authorList>
            <person name="Simakov O."/>
            <person name="Marletaz F."/>
            <person name="Cho S.J."/>
            <person name="Edsinger-Gonzales E."/>
            <person name="Havlak P."/>
            <person name="Hellsten U."/>
            <person name="Kuo D.H."/>
            <person name="Larsson T."/>
            <person name="Lv J."/>
            <person name="Arendt D."/>
            <person name="Savage R."/>
            <person name="Osoegawa K."/>
            <person name="de Jong P."/>
            <person name="Grimwood J."/>
            <person name="Chapman J.A."/>
            <person name="Shapiro H."/>
            <person name="Aerts A."/>
            <person name="Otillar R.P."/>
            <person name="Terry A.Y."/>
            <person name="Boore J.L."/>
            <person name="Grigoriev I.V."/>
            <person name="Lindberg D.R."/>
            <person name="Seaver E.C."/>
            <person name="Weisblat D.A."/>
            <person name="Putnam N.H."/>
            <person name="Rokhsar D.S."/>
        </authorList>
    </citation>
    <scope>NUCLEOTIDE SEQUENCE</scope>
</reference>
<dbReference type="SUPFAM" id="SSF52343">
    <property type="entry name" value="Ferredoxin reductase-like, C-terminal NADP-linked domain"/>
    <property type="match status" value="1"/>
</dbReference>
<dbReference type="RefSeq" id="XP_009028215.1">
    <property type="nucleotide sequence ID" value="XM_009029967.1"/>
</dbReference>
<evidence type="ECO:0000313" key="4">
    <source>
        <dbReference type="EMBL" id="ESN93617.1"/>
    </source>
</evidence>
<evidence type="ECO:0000256" key="1">
    <source>
        <dbReference type="ARBA" id="ARBA00023002"/>
    </source>
</evidence>
<keyword evidence="2" id="KW-0520">NAD</keyword>
<keyword evidence="6" id="KW-1185">Reference proteome</keyword>
<dbReference type="HOGENOM" id="CLU_003827_7_1_1"/>
<dbReference type="InterPro" id="IPR039261">
    <property type="entry name" value="FNR_nucleotide-bd"/>
</dbReference>
<keyword evidence="1" id="KW-0560">Oxidoreductase</keyword>
<organism evidence="5 6">
    <name type="scientific">Helobdella robusta</name>
    <name type="common">Californian leech</name>
    <dbReference type="NCBI Taxonomy" id="6412"/>
    <lineage>
        <taxon>Eukaryota</taxon>
        <taxon>Metazoa</taxon>
        <taxon>Spiralia</taxon>
        <taxon>Lophotrochozoa</taxon>
        <taxon>Annelida</taxon>
        <taxon>Clitellata</taxon>
        <taxon>Hirudinea</taxon>
        <taxon>Rhynchobdellida</taxon>
        <taxon>Glossiphoniidae</taxon>
        <taxon>Helobdella</taxon>
    </lineage>
</organism>
<sequence length="252" mass="28794">ATVTDVYQLSKTVKGLKLKVHDKSFSFQPGQWLVDFFISGLDKIAGYSICTSPEYFIETNLIELAVKYSIYPPTLWVHEECKIGSQVDIAVGGQFFFNSSVYLRSLTSSPEKDHKNRKGNLLLIAGGVGINPIISILRHVVRNSSVLENKMNVLLLYCASDEDELIFKVRSLIMIHDLITKFFKLNTQPKNSESQRLNEDSLKMRIERRFNRDALDDLTCYLCGPNEMIDSLSGALYKLGLPQDRVLYEKWW</sequence>
<reference evidence="5" key="3">
    <citation type="submission" date="2015-06" db="UniProtKB">
        <authorList>
            <consortium name="EnsemblMetazoa"/>
        </authorList>
    </citation>
    <scope>IDENTIFICATION</scope>
</reference>
<evidence type="ECO:0000256" key="2">
    <source>
        <dbReference type="ARBA" id="ARBA00023027"/>
    </source>
</evidence>
<reference evidence="6" key="1">
    <citation type="submission" date="2012-12" db="EMBL/GenBank/DDBJ databases">
        <authorList>
            <person name="Hellsten U."/>
            <person name="Grimwood J."/>
            <person name="Chapman J.A."/>
            <person name="Shapiro H."/>
            <person name="Aerts A."/>
            <person name="Otillar R.P."/>
            <person name="Terry A.Y."/>
            <person name="Boore J.L."/>
            <person name="Simakov O."/>
            <person name="Marletaz F."/>
            <person name="Cho S.-J."/>
            <person name="Edsinger-Gonzales E."/>
            <person name="Havlak P."/>
            <person name="Kuo D.-H."/>
            <person name="Larsson T."/>
            <person name="Lv J."/>
            <person name="Arendt D."/>
            <person name="Savage R."/>
            <person name="Osoegawa K."/>
            <person name="de Jong P."/>
            <person name="Lindberg D.R."/>
            <person name="Seaver E.C."/>
            <person name="Weisblat D.A."/>
            <person name="Putnam N.H."/>
            <person name="Grigoriev I.V."/>
            <person name="Rokhsar D.S."/>
        </authorList>
    </citation>
    <scope>NUCLEOTIDE SEQUENCE</scope>
</reference>
<dbReference type="InterPro" id="IPR001433">
    <property type="entry name" value="OxRdtase_FAD/NAD-bd"/>
</dbReference>
<dbReference type="STRING" id="6412.T1G724"/>
<feature type="domain" description="Oxidoreductase FAD/NAD(P)-binding" evidence="3">
    <location>
        <begin position="123"/>
        <end position="231"/>
    </location>
</feature>